<evidence type="ECO:0000313" key="4">
    <source>
        <dbReference type="Proteomes" id="UP000308199"/>
    </source>
</evidence>
<keyword evidence="4" id="KW-1185">Reference proteome</keyword>
<sequence length="317" mass="34230">MQGKERRQITKSLAADNWHIGSTAVDVARLSTPEGNMAIITDDNEMYDVKVYYQKPSSEDPTTNTNDVSSEPPPYTPPPPAPSQLPRSSSSASASTSARATGESCPNVPASNFLTIKRENASIKGTYVIDPTLQIPPEEPSSSRALSADDDDNIKKNLNLHCKNGSISATVWLVGEDSQDELHRAAIDANSKNGSVNLKLNTTTSRPFTLTAFSQNGSVNVAIPSSFVGPVEINTRNGSVSLSDLMTSRIATFSDIDGKRVCYIGDFKEANYTGRKGWIGSTIDLGSHNGHVRLSFVDERGPTETAKGFWTRLFRGT</sequence>
<feature type="compositionally biased region" description="Polar residues" evidence="1">
    <location>
        <begin position="55"/>
        <end position="68"/>
    </location>
</feature>
<evidence type="ECO:0000259" key="2">
    <source>
        <dbReference type="Pfam" id="PF24016"/>
    </source>
</evidence>
<organism evidence="3 4">
    <name type="scientific">Phellinidium pouzarii</name>
    <dbReference type="NCBI Taxonomy" id="167371"/>
    <lineage>
        <taxon>Eukaryota</taxon>
        <taxon>Fungi</taxon>
        <taxon>Dikarya</taxon>
        <taxon>Basidiomycota</taxon>
        <taxon>Agaricomycotina</taxon>
        <taxon>Agaricomycetes</taxon>
        <taxon>Hymenochaetales</taxon>
        <taxon>Hymenochaetaceae</taxon>
        <taxon>Phellinidium</taxon>
    </lineage>
</organism>
<evidence type="ECO:0000256" key="1">
    <source>
        <dbReference type="SAM" id="MobiDB-lite"/>
    </source>
</evidence>
<feature type="compositionally biased region" description="Low complexity" evidence="1">
    <location>
        <begin position="84"/>
        <end position="100"/>
    </location>
</feature>
<dbReference type="InterPro" id="IPR055754">
    <property type="entry name" value="DUF7330"/>
</dbReference>
<dbReference type="OrthoDB" id="5289249at2759"/>
<feature type="compositionally biased region" description="Pro residues" evidence="1">
    <location>
        <begin position="71"/>
        <end position="83"/>
    </location>
</feature>
<dbReference type="Proteomes" id="UP000308199">
    <property type="component" value="Unassembled WGS sequence"/>
</dbReference>
<name>A0A4V3XCU7_9AGAM</name>
<dbReference type="AlphaFoldDB" id="A0A4V3XCU7"/>
<protein>
    <recommendedName>
        <fullName evidence="2">DUF7330 domain-containing protein</fullName>
    </recommendedName>
</protein>
<dbReference type="EMBL" id="SGPK01000155">
    <property type="protein sequence ID" value="THH07193.1"/>
    <property type="molecule type" value="Genomic_DNA"/>
</dbReference>
<proteinExistence type="predicted"/>
<feature type="domain" description="DUF7330" evidence="2">
    <location>
        <begin position="112"/>
        <end position="299"/>
    </location>
</feature>
<evidence type="ECO:0000313" key="3">
    <source>
        <dbReference type="EMBL" id="THH07193.1"/>
    </source>
</evidence>
<feature type="region of interest" description="Disordered" evidence="1">
    <location>
        <begin position="131"/>
        <end position="150"/>
    </location>
</feature>
<feature type="region of interest" description="Disordered" evidence="1">
    <location>
        <begin position="54"/>
        <end position="110"/>
    </location>
</feature>
<gene>
    <name evidence="3" type="ORF">EW145_g3546</name>
</gene>
<comment type="caution">
    <text evidence="3">The sequence shown here is derived from an EMBL/GenBank/DDBJ whole genome shotgun (WGS) entry which is preliminary data.</text>
</comment>
<accession>A0A4V3XCU7</accession>
<reference evidence="3 4" key="1">
    <citation type="submission" date="2019-02" db="EMBL/GenBank/DDBJ databases">
        <title>Genome sequencing of the rare red list fungi Phellinidium pouzarii.</title>
        <authorList>
            <person name="Buettner E."/>
            <person name="Kellner H."/>
        </authorList>
    </citation>
    <scope>NUCLEOTIDE SEQUENCE [LARGE SCALE GENOMIC DNA]</scope>
    <source>
        <strain evidence="3 4">DSM 108285</strain>
    </source>
</reference>
<dbReference type="Pfam" id="PF24016">
    <property type="entry name" value="DUF7330"/>
    <property type="match status" value="1"/>
</dbReference>